<evidence type="ECO:0000313" key="3">
    <source>
        <dbReference type="Proteomes" id="UP001470230"/>
    </source>
</evidence>
<proteinExistence type="predicted"/>
<comment type="caution">
    <text evidence="2">The sequence shown here is derived from an EMBL/GenBank/DDBJ whole genome shotgun (WGS) entry which is preliminary data.</text>
</comment>
<reference evidence="2 3" key="1">
    <citation type="submission" date="2024-04" db="EMBL/GenBank/DDBJ databases">
        <title>Tritrichomonas musculus Genome.</title>
        <authorList>
            <person name="Alves-Ferreira E."/>
            <person name="Grigg M."/>
            <person name="Lorenzi H."/>
            <person name="Galac M."/>
        </authorList>
    </citation>
    <scope>NUCLEOTIDE SEQUENCE [LARGE SCALE GENOMIC DNA]</scope>
    <source>
        <strain evidence="2 3">EAF2021</strain>
    </source>
</reference>
<dbReference type="EMBL" id="JAPFFF010000001">
    <property type="protein sequence ID" value="KAK8899698.1"/>
    <property type="molecule type" value="Genomic_DNA"/>
</dbReference>
<accession>A0ABR2L8N7</accession>
<sequence length="525" mass="60315">MRKSRPLTAPASRFKKKRFPPEITGIPSCTASPRINSTRPLSSIQRPVSAPITPARNQFDELSSTFENFAEQTSVNITSPFLVAQFNRFSTNFNHFCDISSTIKNSFFGNYAQRMKINNSAIIVQARTMMEEWNDFQHFFIEVKAINIVPIYKLISNCLTNLSSAINDCYDLCGVGSRFETIPKPFQRYIDEEIKSLNHEALCICNERVKTIDPYDYYNRTIIFIQKTQGKLLNSFFKNRMTTADVMRRKMALNIAYEDLVKNLNGTQNFDFLAKEVEDQIILMNQSIGDLYNSLHLPIQLRKVKPILDDEGRSLNLSILRPAAAMIIDKTEAVKESSRRAESIKAQIEKVESRLQNRKKNSNQNEIANNNENNKNNENTNYNNDNDNNSKNTNNHDDIDKNEIKNDNDDKNDKDEIKKDNDNNNDKDETNNENDDDKRNTNTNDEKNIDAEEKTIIENKSYSNSNNDPSENKIDTISNIETDNNNNNNNTNDNTESNNNNENNNDIQSDANLVKNDSSEQKEEK</sequence>
<feature type="compositionally biased region" description="Polar residues" evidence="1">
    <location>
        <begin position="458"/>
        <end position="469"/>
    </location>
</feature>
<feature type="compositionally biased region" description="Low complexity" evidence="1">
    <location>
        <begin position="362"/>
        <end position="393"/>
    </location>
</feature>
<feature type="compositionally biased region" description="Basic and acidic residues" evidence="1">
    <location>
        <begin position="394"/>
        <end position="457"/>
    </location>
</feature>
<organism evidence="2 3">
    <name type="scientific">Tritrichomonas musculus</name>
    <dbReference type="NCBI Taxonomy" id="1915356"/>
    <lineage>
        <taxon>Eukaryota</taxon>
        <taxon>Metamonada</taxon>
        <taxon>Parabasalia</taxon>
        <taxon>Tritrichomonadida</taxon>
        <taxon>Tritrichomonadidae</taxon>
        <taxon>Tritrichomonas</taxon>
    </lineage>
</organism>
<dbReference type="Proteomes" id="UP001470230">
    <property type="component" value="Unassembled WGS sequence"/>
</dbReference>
<evidence type="ECO:0000256" key="1">
    <source>
        <dbReference type="SAM" id="MobiDB-lite"/>
    </source>
</evidence>
<name>A0ABR2L8N7_9EUKA</name>
<protein>
    <submittedName>
        <fullName evidence="2">Uncharacterized protein</fullName>
    </submittedName>
</protein>
<feature type="region of interest" description="Disordered" evidence="1">
    <location>
        <begin position="352"/>
        <end position="525"/>
    </location>
</feature>
<feature type="compositionally biased region" description="Low complexity" evidence="1">
    <location>
        <begin position="475"/>
        <end position="507"/>
    </location>
</feature>
<keyword evidence="3" id="KW-1185">Reference proteome</keyword>
<gene>
    <name evidence="2" type="ORF">M9Y10_002020</name>
</gene>
<evidence type="ECO:0000313" key="2">
    <source>
        <dbReference type="EMBL" id="KAK8899698.1"/>
    </source>
</evidence>